<dbReference type="RefSeq" id="WP_187095669.1">
    <property type="nucleotide sequence ID" value="NZ_CP059894.1"/>
</dbReference>
<evidence type="ECO:0000313" key="2">
    <source>
        <dbReference type="Proteomes" id="UP000515498"/>
    </source>
</evidence>
<dbReference type="KEGG" id="mflu:HZU40_21100"/>
<name>A0A7G8P8S3_9MYCO</name>
<sequence>MTNTPPMTPSELLTAAADWIDSHGWLQGNFYDADGRTCAIGALHFASRNGGYGRDGQAAHEAITEAAGSLAQIAEDLSGKAIDGATAQEKTIHWNNSGVIDRADAVVWLQKASAHAAEAGR</sequence>
<evidence type="ECO:0000313" key="1">
    <source>
        <dbReference type="EMBL" id="QNJ90739.1"/>
    </source>
</evidence>
<organism evidence="1 2">
    <name type="scientific">Mycolicibacterium fluoranthenivorans</name>
    <dbReference type="NCBI Taxonomy" id="258505"/>
    <lineage>
        <taxon>Bacteria</taxon>
        <taxon>Bacillati</taxon>
        <taxon>Actinomycetota</taxon>
        <taxon>Actinomycetes</taxon>
        <taxon>Mycobacteriales</taxon>
        <taxon>Mycobacteriaceae</taxon>
        <taxon>Mycolicibacterium</taxon>
    </lineage>
</organism>
<protein>
    <submittedName>
        <fullName evidence="1">Uncharacterized protein</fullName>
    </submittedName>
</protein>
<dbReference type="Pfam" id="PF19698">
    <property type="entry name" value="DUF6197"/>
    <property type="match status" value="1"/>
</dbReference>
<reference evidence="1 2" key="1">
    <citation type="submission" date="2020-07" db="EMBL/GenBank/DDBJ databases">
        <title>Draft genome sequence of four isobutane-metabolizing strains capable of cometabolically degrading diverse ether contaminants.</title>
        <authorList>
            <person name="Chen W."/>
            <person name="Faulkner N."/>
            <person name="Smith C."/>
            <person name="Hyman M."/>
        </authorList>
    </citation>
    <scope>NUCLEOTIDE SEQUENCE [LARGE SCALE GENOMIC DNA]</scope>
    <source>
        <strain evidence="1 2">2A</strain>
    </source>
</reference>
<dbReference type="EMBL" id="CP059894">
    <property type="protein sequence ID" value="QNJ90739.1"/>
    <property type="molecule type" value="Genomic_DNA"/>
</dbReference>
<dbReference type="AlphaFoldDB" id="A0A7G8P8S3"/>
<proteinExistence type="predicted"/>
<dbReference type="Proteomes" id="UP000515498">
    <property type="component" value="Chromosome"/>
</dbReference>
<dbReference type="InterPro" id="IPR045677">
    <property type="entry name" value="DUF6197"/>
</dbReference>
<gene>
    <name evidence="1" type="ORF">HZU40_21100</name>
</gene>
<accession>A0A7G8P8S3</accession>